<name>A0ABU9TP96_9GAMM</name>
<organism evidence="6 7">
    <name type="scientific">Neptuniibacter pectenicola</name>
    <dbReference type="NCBI Taxonomy" id="1806669"/>
    <lineage>
        <taxon>Bacteria</taxon>
        <taxon>Pseudomonadati</taxon>
        <taxon>Pseudomonadota</taxon>
        <taxon>Gammaproteobacteria</taxon>
        <taxon>Oceanospirillales</taxon>
        <taxon>Oceanospirillaceae</taxon>
        <taxon>Neptuniibacter</taxon>
    </lineage>
</organism>
<evidence type="ECO:0000313" key="6">
    <source>
        <dbReference type="EMBL" id="MEM5535541.1"/>
    </source>
</evidence>
<gene>
    <name evidence="6" type="ORF">WNY58_03945</name>
</gene>
<dbReference type="PROSITE" id="PS51257">
    <property type="entry name" value="PROKAR_LIPOPROTEIN"/>
    <property type="match status" value="1"/>
</dbReference>
<evidence type="ECO:0000256" key="2">
    <source>
        <dbReference type="ARBA" id="ARBA00010742"/>
    </source>
</evidence>
<proteinExistence type="inferred from homology"/>
<comment type="similarity">
    <text evidence="2">Belongs to the bacterial solute-binding protein SsuA/TauA family.</text>
</comment>
<comment type="subcellular location">
    <subcellularLocation>
        <location evidence="1">Periplasm</location>
    </subcellularLocation>
</comment>
<keyword evidence="3 4" id="KW-0732">Signal</keyword>
<evidence type="ECO:0000313" key="7">
    <source>
        <dbReference type="Proteomes" id="UP001449225"/>
    </source>
</evidence>
<dbReference type="SUPFAM" id="SSF53850">
    <property type="entry name" value="Periplasmic binding protein-like II"/>
    <property type="match status" value="1"/>
</dbReference>
<dbReference type="RefSeq" id="WP_342853793.1">
    <property type="nucleotide sequence ID" value="NZ_JBBMRA010000002.1"/>
</dbReference>
<dbReference type="Proteomes" id="UP001449225">
    <property type="component" value="Unassembled WGS sequence"/>
</dbReference>
<protein>
    <submittedName>
        <fullName evidence="6">ABC transporter substrate-binding protein</fullName>
    </submittedName>
</protein>
<evidence type="ECO:0000256" key="4">
    <source>
        <dbReference type="SAM" id="SignalP"/>
    </source>
</evidence>
<keyword evidence="7" id="KW-1185">Reference proteome</keyword>
<reference evidence="6 7" key="1">
    <citation type="submission" date="2024-03" db="EMBL/GenBank/DDBJ databases">
        <title>Community enrichment and isolation of bacterial strains for fucoidan degradation.</title>
        <authorList>
            <person name="Sichert A."/>
        </authorList>
    </citation>
    <scope>NUCLEOTIDE SEQUENCE [LARGE SCALE GENOMIC DNA]</scope>
    <source>
        <strain evidence="6 7">AS76</strain>
    </source>
</reference>
<comment type="caution">
    <text evidence="6">The sequence shown here is derived from an EMBL/GenBank/DDBJ whole genome shotgun (WGS) entry which is preliminary data.</text>
</comment>
<feature type="signal peptide" evidence="4">
    <location>
        <begin position="1"/>
        <end position="28"/>
    </location>
</feature>
<dbReference type="Gene3D" id="3.40.190.10">
    <property type="entry name" value="Periplasmic binding protein-like II"/>
    <property type="match status" value="2"/>
</dbReference>
<sequence>MKKWNFKRVFWTTTFIVLFSMLQSCSSAKEPLITASHVWPGYEFMFLADQLGWLDHEKVTLVDTYSASESLGLIKAGEVDAAALTLDEVIRARSEGVELSIVAVFDISAGADQVISRTEFSSLSDIKGKRIGVETSALGAVVLSQVLEVAGLTREDVSIVELTIDDQEQAWLDGRVDCVITYEPVARKLLTAGGGKVFDSRSMPEMILDVLAVRKEALHKQTQIQHLTEAHFKALHHFESQREDALYRMAPRLGVEPDQVPFLYEGLLLPNPLHNQRLMNGTPSKLESVGEKIINVMWQSNLIESQVNVDNLVDPSFVSP</sequence>
<dbReference type="EMBL" id="JBBMRA010000002">
    <property type="protein sequence ID" value="MEM5535541.1"/>
    <property type="molecule type" value="Genomic_DNA"/>
</dbReference>
<feature type="domain" description="SsuA/THI5-like" evidence="5">
    <location>
        <begin position="44"/>
        <end position="184"/>
    </location>
</feature>
<evidence type="ECO:0000256" key="1">
    <source>
        <dbReference type="ARBA" id="ARBA00004418"/>
    </source>
</evidence>
<dbReference type="PANTHER" id="PTHR30024">
    <property type="entry name" value="ALIPHATIC SULFONATES-BINDING PROTEIN-RELATED"/>
    <property type="match status" value="1"/>
</dbReference>
<dbReference type="PANTHER" id="PTHR30024:SF47">
    <property type="entry name" value="TAURINE-BINDING PERIPLASMIC PROTEIN"/>
    <property type="match status" value="1"/>
</dbReference>
<feature type="chain" id="PRO_5046277114" evidence="4">
    <location>
        <begin position="29"/>
        <end position="320"/>
    </location>
</feature>
<evidence type="ECO:0000256" key="3">
    <source>
        <dbReference type="ARBA" id="ARBA00022729"/>
    </source>
</evidence>
<dbReference type="Pfam" id="PF09084">
    <property type="entry name" value="NMT1"/>
    <property type="match status" value="1"/>
</dbReference>
<accession>A0ABU9TP96</accession>
<evidence type="ECO:0000259" key="5">
    <source>
        <dbReference type="Pfam" id="PF09084"/>
    </source>
</evidence>
<dbReference type="InterPro" id="IPR015168">
    <property type="entry name" value="SsuA/THI5"/>
</dbReference>